<feature type="chain" id="PRO_5030023179" evidence="6">
    <location>
        <begin position="19"/>
        <end position="312"/>
    </location>
</feature>
<dbReference type="AlphaFoldDB" id="A0A173MMI8"/>
<evidence type="ECO:0000256" key="3">
    <source>
        <dbReference type="ARBA" id="ARBA00022801"/>
    </source>
</evidence>
<evidence type="ECO:0000256" key="1">
    <source>
        <dbReference type="ARBA" id="ARBA00004834"/>
    </source>
</evidence>
<evidence type="ECO:0000256" key="4">
    <source>
        <dbReference type="ARBA" id="ARBA00023295"/>
    </source>
</evidence>
<dbReference type="KEGG" id="fln:FLA_4910"/>
<name>A0A173MMI8_9BACT</name>
<organism evidence="7 8">
    <name type="scientific">Filimonas lacunae</name>
    <dbReference type="NCBI Taxonomy" id="477680"/>
    <lineage>
        <taxon>Bacteria</taxon>
        <taxon>Pseudomonadati</taxon>
        <taxon>Bacteroidota</taxon>
        <taxon>Chitinophagia</taxon>
        <taxon>Chitinophagales</taxon>
        <taxon>Chitinophagaceae</taxon>
        <taxon>Filimonas</taxon>
    </lineage>
</organism>
<dbReference type="InterPro" id="IPR023296">
    <property type="entry name" value="Glyco_hydro_beta-prop_sf"/>
</dbReference>
<dbReference type="GO" id="GO:0004553">
    <property type="term" value="F:hydrolase activity, hydrolyzing O-glycosyl compounds"/>
    <property type="evidence" value="ECO:0007669"/>
    <property type="project" value="InterPro"/>
</dbReference>
<accession>A0A173MMI8</accession>
<evidence type="ECO:0000256" key="5">
    <source>
        <dbReference type="RuleBase" id="RU361187"/>
    </source>
</evidence>
<dbReference type="SUPFAM" id="SSF75005">
    <property type="entry name" value="Arabinanase/levansucrase/invertase"/>
    <property type="match status" value="1"/>
</dbReference>
<dbReference type="PANTHER" id="PTHR43301:SF3">
    <property type="entry name" value="ARABINAN ENDO-1,5-ALPHA-L-ARABINOSIDASE A-RELATED"/>
    <property type="match status" value="1"/>
</dbReference>
<evidence type="ECO:0000313" key="7">
    <source>
        <dbReference type="EMBL" id="SIS62986.1"/>
    </source>
</evidence>
<dbReference type="GO" id="GO:0005975">
    <property type="term" value="P:carbohydrate metabolic process"/>
    <property type="evidence" value="ECO:0007669"/>
    <property type="project" value="InterPro"/>
</dbReference>
<dbReference type="PANTHER" id="PTHR43301">
    <property type="entry name" value="ARABINAN ENDO-1,5-ALPHA-L-ARABINOSIDASE"/>
    <property type="match status" value="1"/>
</dbReference>
<dbReference type="RefSeq" id="WP_076375006.1">
    <property type="nucleotide sequence ID" value="NZ_AP017422.1"/>
</dbReference>
<dbReference type="Gene3D" id="2.115.10.20">
    <property type="entry name" value="Glycosyl hydrolase domain, family 43"/>
    <property type="match status" value="1"/>
</dbReference>
<comment type="pathway">
    <text evidence="1">Glycan metabolism; L-arabinan degradation.</text>
</comment>
<dbReference type="Pfam" id="PF04616">
    <property type="entry name" value="Glyco_hydro_43"/>
    <property type="match status" value="1"/>
</dbReference>
<dbReference type="CDD" id="cd08983">
    <property type="entry name" value="GH43_Bt3655-like"/>
    <property type="match status" value="1"/>
</dbReference>
<dbReference type="EMBL" id="FTOR01000001">
    <property type="protein sequence ID" value="SIS62986.1"/>
    <property type="molecule type" value="Genomic_DNA"/>
</dbReference>
<sequence length="312" mass="35556">MKRLILVLLLLAGIRVQAQQQKDTGVVYMFCYFKGNSVDGLHLAYSEDAYHWTALNDDSTMLRPEVAKDKLMRDPCIIRGGDGKFHMVWTVSWKDKGIGYASSEDLVHWSKQEYIPVMEHEAGAQNAWAPELVYDEATKQYVIYWATTIPGRFPATDSLGDNNHRIYYTTTKDFATFSKAAILYDKGFNIIDATILRNGKKYVMFLKDETKTPPQKNLHVATSKKLLSGWSAPSPSITGKYWAEGPTAIFANNSWIVYFDKYRDHKYGAVTSIDLKNWTDISDKVSFPKGTRHGTVFTITRAEFNRLANLLY</sequence>
<feature type="signal peptide" evidence="6">
    <location>
        <begin position="1"/>
        <end position="18"/>
    </location>
</feature>
<comment type="similarity">
    <text evidence="2 5">Belongs to the glycosyl hydrolase 43 family.</text>
</comment>
<dbReference type="Proteomes" id="UP000186917">
    <property type="component" value="Unassembled WGS sequence"/>
</dbReference>
<keyword evidence="8" id="KW-1185">Reference proteome</keyword>
<dbReference type="InterPro" id="IPR006710">
    <property type="entry name" value="Glyco_hydro_43"/>
</dbReference>
<keyword evidence="3 5" id="KW-0378">Hydrolase</keyword>
<dbReference type="OrthoDB" id="9758923at2"/>
<dbReference type="STRING" id="477680.SAMN05421788_101315"/>
<dbReference type="InterPro" id="IPR050727">
    <property type="entry name" value="GH43_arabinanases"/>
</dbReference>
<evidence type="ECO:0000313" key="8">
    <source>
        <dbReference type="Proteomes" id="UP000186917"/>
    </source>
</evidence>
<gene>
    <name evidence="7" type="ORF">SAMN05421788_101315</name>
</gene>
<evidence type="ECO:0000256" key="6">
    <source>
        <dbReference type="SAM" id="SignalP"/>
    </source>
</evidence>
<reference evidence="8" key="1">
    <citation type="submission" date="2017-01" db="EMBL/GenBank/DDBJ databases">
        <authorList>
            <person name="Varghese N."/>
            <person name="Submissions S."/>
        </authorList>
    </citation>
    <scope>NUCLEOTIDE SEQUENCE [LARGE SCALE GENOMIC DNA]</scope>
    <source>
        <strain evidence="8">DSM 21054</strain>
    </source>
</reference>
<keyword evidence="6" id="KW-0732">Signal</keyword>
<keyword evidence="4 5" id="KW-0326">Glycosidase</keyword>
<evidence type="ECO:0000256" key="2">
    <source>
        <dbReference type="ARBA" id="ARBA00009865"/>
    </source>
</evidence>
<protein>
    <submittedName>
        <fullName evidence="7">Glycosyl hydrolases family 43</fullName>
    </submittedName>
</protein>
<proteinExistence type="inferred from homology"/>